<name>A0ABY4YU50_9MICO</name>
<keyword evidence="2" id="KW-0732">Signal</keyword>
<evidence type="ECO:0000313" key="4">
    <source>
        <dbReference type="Proteomes" id="UP001056455"/>
    </source>
</evidence>
<evidence type="ECO:0000256" key="2">
    <source>
        <dbReference type="SAM" id="SignalP"/>
    </source>
</evidence>
<dbReference type="EMBL" id="CP099489">
    <property type="protein sequence ID" value="USQ80287.1"/>
    <property type="molecule type" value="Genomic_DNA"/>
</dbReference>
<protein>
    <recommendedName>
        <fullName evidence="5">DUF3558 domain-containing protein</fullName>
    </recommendedName>
</protein>
<feature type="chain" id="PRO_5046840087" description="DUF3558 domain-containing protein" evidence="2">
    <location>
        <begin position="24"/>
        <end position="385"/>
    </location>
</feature>
<evidence type="ECO:0008006" key="5">
    <source>
        <dbReference type="Google" id="ProtNLM"/>
    </source>
</evidence>
<dbReference type="PROSITE" id="PS51257">
    <property type="entry name" value="PROKAR_LIPOPROTEIN"/>
    <property type="match status" value="1"/>
</dbReference>
<feature type="region of interest" description="Disordered" evidence="1">
    <location>
        <begin position="30"/>
        <end position="114"/>
    </location>
</feature>
<reference evidence="3" key="1">
    <citation type="submission" date="2022-06" db="EMBL/GenBank/DDBJ databases">
        <title>Ornithinimicrobium HY1793.</title>
        <authorList>
            <person name="Huang Y."/>
        </authorList>
    </citation>
    <scope>NUCLEOTIDE SEQUENCE</scope>
    <source>
        <strain evidence="3">HY1793</strain>
    </source>
</reference>
<sequence length="385" mass="40109">MGKQGRRSGLVVAALAAALTLTACGVSLEEEPSVEAAGDPGPGATATDDANGSADTDAETMAPVDVAATSSAPDDEGEDEGATDPGDDVSATSGPPEDAATEPTGGEPVPILYAGPAAGAPEVEALGTMIQTPVESCLALYRDAVPAGAHLEPEPDVQNTESDLALRCSMLAPSGTVLFTGDVRIMPDQRDDQQVVVEAGGDEVLQRGHLRSAIYPISDTYPENHLSTITNVLERVGNSTIEPLVEQLPPPELADDLPTSYTQPGRNSEEVIRLYRLLKEPYAGCQHLLDGALPEGSRIEDNPNTMESANQLILWCTVEAPDGLIFVAARSVVHPQTDTAVSEALAGDDVGWQEGNVMMTADISGPAVDPGELLQAMHANLRTDF</sequence>
<dbReference type="Proteomes" id="UP001056455">
    <property type="component" value="Chromosome"/>
</dbReference>
<organism evidence="3 4">
    <name type="scientific">Ornithinimicrobium faecis</name>
    <dbReference type="NCBI Taxonomy" id="2934158"/>
    <lineage>
        <taxon>Bacteria</taxon>
        <taxon>Bacillati</taxon>
        <taxon>Actinomycetota</taxon>
        <taxon>Actinomycetes</taxon>
        <taxon>Micrococcales</taxon>
        <taxon>Ornithinimicrobiaceae</taxon>
        <taxon>Ornithinimicrobium</taxon>
    </lineage>
</organism>
<gene>
    <name evidence="3" type="ORF">NF556_01085</name>
</gene>
<accession>A0ABY4YU50</accession>
<keyword evidence="4" id="KW-1185">Reference proteome</keyword>
<proteinExistence type="predicted"/>
<dbReference type="RefSeq" id="WP_252593663.1">
    <property type="nucleotide sequence ID" value="NZ_CP099489.1"/>
</dbReference>
<feature type="compositionally biased region" description="Acidic residues" evidence="1">
    <location>
        <begin position="73"/>
        <end position="87"/>
    </location>
</feature>
<evidence type="ECO:0000256" key="1">
    <source>
        <dbReference type="SAM" id="MobiDB-lite"/>
    </source>
</evidence>
<evidence type="ECO:0000313" key="3">
    <source>
        <dbReference type="EMBL" id="USQ80287.1"/>
    </source>
</evidence>
<feature type="compositionally biased region" description="Low complexity" evidence="1">
    <location>
        <begin position="36"/>
        <end position="50"/>
    </location>
</feature>
<feature type="signal peptide" evidence="2">
    <location>
        <begin position="1"/>
        <end position="23"/>
    </location>
</feature>